<comment type="caution">
    <text evidence="3">The sequence shown here is derived from an EMBL/GenBank/DDBJ whole genome shotgun (WGS) entry which is preliminary data.</text>
</comment>
<organism evidence="3 4">
    <name type="scientific">Albidovulum sediminicola</name>
    <dbReference type="NCBI Taxonomy" id="2984331"/>
    <lineage>
        <taxon>Bacteria</taxon>
        <taxon>Pseudomonadati</taxon>
        <taxon>Pseudomonadota</taxon>
        <taxon>Alphaproteobacteria</taxon>
        <taxon>Rhodobacterales</taxon>
        <taxon>Paracoccaceae</taxon>
        <taxon>Albidovulum</taxon>
    </lineage>
</organism>
<reference evidence="3 4" key="1">
    <citation type="submission" date="2022-10" db="EMBL/GenBank/DDBJ databases">
        <title>Defluviimonas sp. nov., isolated from ocean surface water.</title>
        <authorList>
            <person name="He W."/>
            <person name="Wang L."/>
            <person name="Zhang D.-F."/>
        </authorList>
    </citation>
    <scope>NUCLEOTIDE SEQUENCE [LARGE SCALE GENOMIC DNA]</scope>
    <source>
        <strain evidence="3 4">WL0075</strain>
    </source>
</reference>
<keyword evidence="1" id="KW-1133">Transmembrane helix</keyword>
<dbReference type="Proteomes" id="UP001652503">
    <property type="component" value="Unassembled WGS sequence"/>
</dbReference>
<evidence type="ECO:0000313" key="4">
    <source>
        <dbReference type="Proteomes" id="UP001652503"/>
    </source>
</evidence>
<keyword evidence="1" id="KW-0812">Transmembrane</keyword>
<sequence length="173" mass="19022">MRILRIDLPKSLRRFLRREEGAILVEFAFSLPILLIFFAVIVEGTRMMKNYHTAISGVRDATRYMSRHLPIDLCNTAPTANALSNYDAILQTIVGRSVSNASLFPSGITLTSVRATYTCPSNSPAYHVRPAVVRVAATMTVNFPFSSAFELLGGQRFSGLTTTISDSVKVFGT</sequence>
<keyword evidence="4" id="KW-1185">Reference proteome</keyword>
<proteinExistence type="predicted"/>
<evidence type="ECO:0000259" key="2">
    <source>
        <dbReference type="Pfam" id="PF07811"/>
    </source>
</evidence>
<evidence type="ECO:0000256" key="1">
    <source>
        <dbReference type="SAM" id="Phobius"/>
    </source>
</evidence>
<dbReference type="InterPro" id="IPR012495">
    <property type="entry name" value="TadE-like_dom"/>
</dbReference>
<evidence type="ECO:0000313" key="3">
    <source>
        <dbReference type="EMBL" id="MCV2865635.1"/>
    </source>
</evidence>
<accession>A0ABT2Z3A7</accession>
<name>A0ABT2Z3A7_9RHOB</name>
<dbReference type="EMBL" id="JAOWLA010000011">
    <property type="protein sequence ID" value="MCV2865635.1"/>
    <property type="molecule type" value="Genomic_DNA"/>
</dbReference>
<dbReference type="RefSeq" id="WP_263722154.1">
    <property type="nucleotide sequence ID" value="NZ_JAOWLA010000011.1"/>
</dbReference>
<keyword evidence="1" id="KW-0472">Membrane</keyword>
<feature type="transmembrane region" description="Helical" evidence="1">
    <location>
        <begin position="21"/>
        <end position="42"/>
    </location>
</feature>
<gene>
    <name evidence="3" type="ORF">OE647_12955</name>
</gene>
<feature type="domain" description="TadE-like" evidence="2">
    <location>
        <begin position="21"/>
        <end position="63"/>
    </location>
</feature>
<protein>
    <submittedName>
        <fullName evidence="3">Pilus assembly protein</fullName>
    </submittedName>
</protein>
<dbReference type="Pfam" id="PF07811">
    <property type="entry name" value="TadE"/>
    <property type="match status" value="1"/>
</dbReference>